<sequence length="136" mass="15522">MILHENVTFQFVTNDLSNFDENNENLLVILLIDFFYECDDLEDFFSSFFEQGSGSQTQNEFFTLIDQEKSSFVITESYDLDSETSYNTVSQMNLLPTNQEEDQGLLSCSYGCGSIFTSSQQKKIIIDIIIKINAIG</sequence>
<protein>
    <submittedName>
        <fullName evidence="1">Uncharacterized protein</fullName>
    </submittedName>
</protein>
<reference evidence="1 2" key="1">
    <citation type="submission" date="2022-05" db="EMBL/GenBank/DDBJ databases">
        <authorList>
            <person name="Park J.-S."/>
        </authorList>
    </citation>
    <scope>NUCLEOTIDE SEQUENCE [LARGE SCALE GENOMIC DNA]</scope>
    <source>
        <strain evidence="1 2">2012CJ34-2</strain>
    </source>
</reference>
<evidence type="ECO:0000313" key="2">
    <source>
        <dbReference type="Proteomes" id="UP001203338"/>
    </source>
</evidence>
<name>A0ABT0PLL0_9GAMM</name>
<keyword evidence="2" id="KW-1185">Reference proteome</keyword>
<organism evidence="1 2">
    <name type="scientific">Parendozoicomonas callyspongiae</name>
    <dbReference type="NCBI Taxonomy" id="2942213"/>
    <lineage>
        <taxon>Bacteria</taxon>
        <taxon>Pseudomonadati</taxon>
        <taxon>Pseudomonadota</taxon>
        <taxon>Gammaproteobacteria</taxon>
        <taxon>Oceanospirillales</taxon>
        <taxon>Endozoicomonadaceae</taxon>
        <taxon>Parendozoicomonas</taxon>
    </lineage>
</organism>
<comment type="caution">
    <text evidence="1">The sequence shown here is derived from an EMBL/GenBank/DDBJ whole genome shotgun (WGS) entry which is preliminary data.</text>
</comment>
<dbReference type="EMBL" id="JAMFLX010000076">
    <property type="protein sequence ID" value="MCL6272264.1"/>
    <property type="molecule type" value="Genomic_DNA"/>
</dbReference>
<dbReference type="RefSeq" id="WP_249701954.1">
    <property type="nucleotide sequence ID" value="NZ_JAMFLX010000076.1"/>
</dbReference>
<dbReference type="Proteomes" id="UP001203338">
    <property type="component" value="Unassembled WGS sequence"/>
</dbReference>
<evidence type="ECO:0000313" key="1">
    <source>
        <dbReference type="EMBL" id="MCL6272264.1"/>
    </source>
</evidence>
<proteinExistence type="predicted"/>
<accession>A0ABT0PLL0</accession>
<gene>
    <name evidence="1" type="ORF">M3P05_20295</name>
</gene>